<protein>
    <submittedName>
        <fullName evidence="1">Uncharacterized protein</fullName>
    </submittedName>
</protein>
<dbReference type="CDD" id="cd15482">
    <property type="entry name" value="Sialidase_non-viral"/>
    <property type="match status" value="1"/>
</dbReference>
<reference evidence="1 2" key="1">
    <citation type="submission" date="2023-07" db="EMBL/GenBank/DDBJ databases">
        <title>The novel representative of Negativicutes class, Anaeroselena agilis gen. nov. sp. nov.</title>
        <authorList>
            <person name="Prokofeva M.I."/>
            <person name="Elcheninov A.G."/>
            <person name="Klyukina A."/>
            <person name="Kublanov I.V."/>
            <person name="Frolov E.N."/>
            <person name="Podosokorskaya O.A."/>
        </authorList>
    </citation>
    <scope>NUCLEOTIDE SEQUENCE [LARGE SCALE GENOMIC DNA]</scope>
    <source>
        <strain evidence="1 2">4137-cl</strain>
    </source>
</reference>
<dbReference type="EMBL" id="JAUOZS010000001">
    <property type="protein sequence ID" value="MDT8900280.1"/>
    <property type="molecule type" value="Genomic_DNA"/>
</dbReference>
<organism evidence="1 2">
    <name type="scientific">Anaeroselena agilis</name>
    <dbReference type="NCBI Taxonomy" id="3063788"/>
    <lineage>
        <taxon>Bacteria</taxon>
        <taxon>Bacillati</taxon>
        <taxon>Bacillota</taxon>
        <taxon>Negativicutes</taxon>
        <taxon>Acetonemataceae</taxon>
        <taxon>Anaeroselena</taxon>
    </lineage>
</organism>
<dbReference type="Proteomes" id="UP001254848">
    <property type="component" value="Unassembled WGS sequence"/>
</dbReference>
<proteinExistence type="predicted"/>
<dbReference type="SUPFAM" id="SSF63825">
    <property type="entry name" value="YWTD domain"/>
    <property type="match status" value="1"/>
</dbReference>
<dbReference type="SUPFAM" id="SSF50939">
    <property type="entry name" value="Sialidases"/>
    <property type="match status" value="1"/>
</dbReference>
<evidence type="ECO:0000313" key="1">
    <source>
        <dbReference type="EMBL" id="MDT8900280.1"/>
    </source>
</evidence>
<keyword evidence="2" id="KW-1185">Reference proteome</keyword>
<sequence length="1467" mass="159209">MANVLSAALLAAQDNANRYPLVEIKAGQFAEDLPLAGQRLNTETLDQTGAASLLHSSGRLVAAYTQDEFDNINYPARSVKLVYTDPQRVEFRYADLFSTTGSGKFCDLSLTEMADGNLALVYVLLDSSGKYNLKAAAFAYDGSGVTQYSIKAAQTLPIYSPSICRAGAGYLVTYIQDIAISATRSGAYTGTNDSTIYIEVTADGTQTTAKFKWKKGEGSWSSEITMTGTAQAITEGTSITFAAGTYWTGQKFWYTVAAARFAVGTITVEGMPLDGDTVVIGDKTYTWRTTLSTPAVANEVKIDTLGREICAENLRCAVTAGTYEGTGEGVRYGTGTVASTKASAARNDRTLTLTALTAGTAGNILTLTVDGTRLKKTAFSGGAASVVGTLYWTPGSKLYKTTTPALSGSWSTAAEPAISGVLASRKKLDTCLFRQADGTIWLFFTYMSAGDTDATAVYNLYYSKSSDDGATWSAAVSLTSFNAPSEIARRPAAVQKLATEIVLAYDSVRTSLTMDKSSPYWTDESSQAIKYLYFNPSTRKLYAVYGNTSTGTKYIYGIVRIDVDTWAIDRFWNGNTVPAIPQFFRENHVFYCHGSGTVLAMLAQDAQILVLDDSANSMRILSLEDNSSYGLTQNVANVPWSSTYHWECLAGVQVDSDTNTLYFGFMKTGNSCTAQILTLDYTQAAPSCTVFTTFTTDIFSATIPDTIDTMADSMVLDKANGYLIYCTKGIAGGLSWGGSIRVFLLNGGGLYRHYYYQDSMTNFPYFGAVNPVIVGGKLYAGQWLYTTSYGQSNYWGVVSVDLAIGAVKWYLPSGIIAGGPQDAQFRSLTATQTGNIVVSCKAGVALLDTQTETWSLINNTTTPGVFPTGISEFSGSSVAYDAGNELIFMGVTNPSNQFAGVVAFPAAGKIEQTQYFDALYSGGVWNFGTAAPLVKGSRDYSAALAVDPATSGLYAFWTRWNSSSGEQLYWDKEAGMLDLSVGLVRGQAIEQTRSMDGQPGKLTFALDKGHLYDPHNQASLLSRYLKKGKKITLRWGEKIGGVDYWQEGTSVYVLTGVKLSYKRGSYPVISVECEDRRTLWENLGIVASVYYSGITPDAALSDLLQSYAGIAQTEMDLSAMSSEEVLYYQWLDTTIKAAVESITNRYGYFMDVSLADDTVRARRIAKNNPIDHVYGSVANLLEFSPDDSYSNLTNRVTVTGEGRTSLDVETAEESIGSESGTLGFFQHKQVHRIYYSDDHQKRAVRPRLEITQNVSSIGFKMGGQMRQWISAVDPEGHWVEVTSEGPNLMPVLIAAIALFVLGKSQPPAVGTISEPAESKRGSWMKDAGLYIALQCLAAVGNYAFTIHACPIGETYQTFEASANDTELQNDLRGTVIETRIDDPLVYDASQAQQVAQRELWILQAQRRRVKFSKTAHLQDDAGDTLQVPHPYTVAPLKLFVTNLTRRMAIPGGSGSGEYTDSIEGWVL</sequence>
<dbReference type="RefSeq" id="WP_413778831.1">
    <property type="nucleotide sequence ID" value="NZ_JAUOZS010000001.1"/>
</dbReference>
<dbReference type="Gene3D" id="2.120.10.10">
    <property type="match status" value="1"/>
</dbReference>
<comment type="caution">
    <text evidence="1">The sequence shown here is derived from an EMBL/GenBank/DDBJ whole genome shotgun (WGS) entry which is preliminary data.</text>
</comment>
<dbReference type="InterPro" id="IPR036278">
    <property type="entry name" value="Sialidase_sf"/>
</dbReference>
<gene>
    <name evidence="1" type="ORF">Q4T40_03380</name>
</gene>
<accession>A0ABU3NV17</accession>
<evidence type="ECO:0000313" key="2">
    <source>
        <dbReference type="Proteomes" id="UP001254848"/>
    </source>
</evidence>
<name>A0ABU3NV17_9FIRM</name>